<accession>E0ULG7</accession>
<evidence type="ECO:0000313" key="3">
    <source>
        <dbReference type="Proteomes" id="UP000008206"/>
    </source>
</evidence>
<dbReference type="KEGG" id="cyj:Cyan7822_5944"/>
<protein>
    <submittedName>
        <fullName evidence="2">Uncharacterized protein</fullName>
    </submittedName>
</protein>
<keyword evidence="1" id="KW-1133">Transmembrane helix</keyword>
<dbReference type="Proteomes" id="UP000008206">
    <property type="component" value="Plasmid Cy782201"/>
</dbReference>
<feature type="transmembrane region" description="Helical" evidence="1">
    <location>
        <begin position="7"/>
        <end position="28"/>
    </location>
</feature>
<evidence type="ECO:0000313" key="2">
    <source>
        <dbReference type="EMBL" id="ADN17797.1"/>
    </source>
</evidence>
<keyword evidence="2" id="KW-0614">Plasmid</keyword>
<keyword evidence="1" id="KW-0812">Transmembrane</keyword>
<dbReference type="HOGENOM" id="CLU_165994_0_0_3"/>
<organism evidence="2 3">
    <name type="scientific">Gloeothece verrucosa (strain PCC 7822)</name>
    <name type="common">Cyanothece sp. (strain PCC 7822)</name>
    <dbReference type="NCBI Taxonomy" id="497965"/>
    <lineage>
        <taxon>Bacteria</taxon>
        <taxon>Bacillati</taxon>
        <taxon>Cyanobacteriota</taxon>
        <taxon>Cyanophyceae</taxon>
        <taxon>Oscillatoriophycideae</taxon>
        <taxon>Chroococcales</taxon>
        <taxon>Aphanothecaceae</taxon>
        <taxon>Gloeothece</taxon>
        <taxon>Gloeothece verrucosa</taxon>
    </lineage>
</organism>
<gene>
    <name evidence="2" type="ordered locus">Cyan7822_5944</name>
</gene>
<dbReference type="AlphaFoldDB" id="E0ULG7"/>
<proteinExistence type="predicted"/>
<reference evidence="3" key="1">
    <citation type="journal article" date="2011" name="MBio">
        <title>Novel metabolic attributes of the genus Cyanothece, comprising a group of unicellular nitrogen-fixing Cyanobacteria.</title>
        <authorList>
            <person name="Bandyopadhyay A."/>
            <person name="Elvitigala T."/>
            <person name="Welsh E."/>
            <person name="Stockel J."/>
            <person name="Liberton M."/>
            <person name="Min H."/>
            <person name="Sherman L.A."/>
            <person name="Pakrasi H.B."/>
        </authorList>
    </citation>
    <scope>NUCLEOTIDE SEQUENCE [LARGE SCALE GENOMIC DNA]</scope>
    <source>
        <strain evidence="3">PCC 7822</strain>
        <plasmid evidence="3">Cy782201</plasmid>
    </source>
</reference>
<evidence type="ECO:0000256" key="1">
    <source>
        <dbReference type="SAM" id="Phobius"/>
    </source>
</evidence>
<sequence>MKLIIKTISTLMMIAALIVQFINVYAILNHQKLPFFMIVIFWVAGLGLLIHLIEAILAFFYGLFYRKNSVKLGIYIFFTGTISLLELFGINPDFKN</sequence>
<geneLocation type="plasmid" evidence="2 3">
    <name>Cy782201</name>
</geneLocation>
<feature type="transmembrane region" description="Helical" evidence="1">
    <location>
        <begin position="72"/>
        <end position="90"/>
    </location>
</feature>
<name>E0ULG7_GLOV7</name>
<keyword evidence="3" id="KW-1185">Reference proteome</keyword>
<feature type="transmembrane region" description="Helical" evidence="1">
    <location>
        <begin position="34"/>
        <end position="60"/>
    </location>
</feature>
<keyword evidence="1" id="KW-0472">Membrane</keyword>
<dbReference type="EMBL" id="CP002199">
    <property type="protein sequence ID" value="ADN17797.1"/>
    <property type="molecule type" value="Genomic_DNA"/>
</dbReference>